<dbReference type="PANTHER" id="PTHR12918">
    <property type="entry name" value="CYSTEINE DIOXYGENASE"/>
    <property type="match status" value="1"/>
</dbReference>
<dbReference type="EC" id="1.13.11.20" evidence="3 11"/>
<evidence type="ECO:0000256" key="10">
    <source>
        <dbReference type="PIRSR" id="PIRSR610300-51"/>
    </source>
</evidence>
<feature type="binding site" evidence="10">
    <location>
        <position position="90"/>
    </location>
    <ligand>
        <name>Fe cation</name>
        <dbReference type="ChEBI" id="CHEBI:24875"/>
        <note>catalytic</note>
    </ligand>
</feature>
<keyword evidence="8 10" id="KW-0408">Iron</keyword>
<evidence type="ECO:0000256" key="4">
    <source>
        <dbReference type="ARBA" id="ARBA00022723"/>
    </source>
</evidence>
<evidence type="ECO:0000256" key="5">
    <source>
        <dbReference type="ARBA" id="ARBA00022784"/>
    </source>
</evidence>
<dbReference type="UniPathway" id="UPA00012">
    <property type="reaction ID" value="UER00537"/>
</dbReference>
<dbReference type="GO" id="GO:0008198">
    <property type="term" value="F:ferrous iron binding"/>
    <property type="evidence" value="ECO:0007669"/>
    <property type="project" value="TreeGrafter"/>
</dbReference>
<comment type="similarity">
    <text evidence="2 11">Belongs to the cysteine dioxygenase family.</text>
</comment>
<comment type="pathway">
    <text evidence="1 11">Organosulfur biosynthesis; taurine biosynthesis; hypotaurine from L-cysteine: step 1/2.</text>
</comment>
<evidence type="ECO:0000256" key="11">
    <source>
        <dbReference type="RuleBase" id="RU366010"/>
    </source>
</evidence>
<protein>
    <recommendedName>
        <fullName evidence="3 11">Cysteine dioxygenase</fullName>
        <ecNumber evidence="3 11">1.13.11.20</ecNumber>
    </recommendedName>
</protein>
<dbReference type="Gene3D" id="2.60.120.10">
    <property type="entry name" value="Jelly Rolls"/>
    <property type="match status" value="1"/>
</dbReference>
<dbReference type="PANTHER" id="PTHR12918:SF1">
    <property type="entry name" value="CYSTEINE DIOXYGENASE TYPE 1"/>
    <property type="match status" value="1"/>
</dbReference>
<dbReference type="GO" id="GO:0017172">
    <property type="term" value="F:cysteine dioxygenase activity"/>
    <property type="evidence" value="ECO:0007669"/>
    <property type="project" value="UniProtKB-UniRule"/>
</dbReference>
<name>A0A177BDA2_9BILA</name>
<evidence type="ECO:0000256" key="9">
    <source>
        <dbReference type="PIRSR" id="PIRSR610300-50"/>
    </source>
</evidence>
<dbReference type="SUPFAM" id="SSF51182">
    <property type="entry name" value="RmlC-like cupins"/>
    <property type="match status" value="1"/>
</dbReference>
<evidence type="ECO:0000313" key="12">
    <source>
        <dbReference type="EMBL" id="OAF71622.1"/>
    </source>
</evidence>
<feature type="cross-link" description="3'-(S-cysteinyl)-tyrosine (Cys-Tyr)" evidence="9">
    <location>
        <begin position="95"/>
        <end position="176"/>
    </location>
</feature>
<dbReference type="InterPro" id="IPR010300">
    <property type="entry name" value="CDO_1"/>
</dbReference>
<dbReference type="InterPro" id="IPR011051">
    <property type="entry name" value="RmlC_Cupin_sf"/>
</dbReference>
<comment type="caution">
    <text evidence="12">The sequence shown here is derived from an EMBL/GenBank/DDBJ whole genome shotgun (WGS) entry which is preliminary data.</text>
</comment>
<reference evidence="12 13" key="1">
    <citation type="submission" date="2016-04" db="EMBL/GenBank/DDBJ databases">
        <title>The genome of Intoshia linei affirms orthonectids as highly simplified spiralians.</title>
        <authorList>
            <person name="Mikhailov K.V."/>
            <person name="Slusarev G.S."/>
            <person name="Nikitin M.A."/>
            <person name="Logacheva M.D."/>
            <person name="Penin A."/>
            <person name="Aleoshin V."/>
            <person name="Panchin Y.V."/>
        </authorList>
    </citation>
    <scope>NUCLEOTIDE SEQUENCE [LARGE SCALE GENOMIC DNA]</scope>
    <source>
        <strain evidence="12">Intl2013</strain>
        <tissue evidence="12">Whole animal</tissue>
    </source>
</reference>
<comment type="cofactor">
    <cofactor evidence="11">
        <name>Fe cation</name>
        <dbReference type="ChEBI" id="CHEBI:24875"/>
    </cofactor>
    <text evidence="11">Binds 1 Fe cation per subunit.</text>
</comment>
<gene>
    <name evidence="12" type="ORF">A3Q56_00596</name>
</gene>
<dbReference type="Proteomes" id="UP000078046">
    <property type="component" value="Unassembled WGS sequence"/>
</dbReference>
<evidence type="ECO:0000313" key="13">
    <source>
        <dbReference type="Proteomes" id="UP000078046"/>
    </source>
</evidence>
<dbReference type="GO" id="GO:0042412">
    <property type="term" value="P:taurine biosynthetic process"/>
    <property type="evidence" value="ECO:0007669"/>
    <property type="project" value="UniProtKB-UniRule"/>
</dbReference>
<accession>A0A177BDA2</accession>
<comment type="catalytic activity">
    <reaction evidence="11">
        <text>L-cysteine + O2 = 3-sulfino-L-alanine + H(+)</text>
        <dbReference type="Rhea" id="RHEA:20441"/>
        <dbReference type="ChEBI" id="CHEBI:15378"/>
        <dbReference type="ChEBI" id="CHEBI:15379"/>
        <dbReference type="ChEBI" id="CHEBI:35235"/>
        <dbReference type="ChEBI" id="CHEBI:61085"/>
        <dbReference type="EC" id="1.13.11.20"/>
    </reaction>
</comment>
<evidence type="ECO:0000256" key="8">
    <source>
        <dbReference type="ARBA" id="ARBA00023004"/>
    </source>
</evidence>
<feature type="binding site" evidence="10">
    <location>
        <position position="88"/>
    </location>
    <ligand>
        <name>Fe cation</name>
        <dbReference type="ChEBI" id="CHEBI:24875"/>
        <note>catalytic</note>
    </ligand>
</feature>
<keyword evidence="13" id="KW-1185">Reference proteome</keyword>
<keyword evidence="7 11" id="KW-0560">Oxidoreductase</keyword>
<dbReference type="OrthoDB" id="543511at2759"/>
<organism evidence="12 13">
    <name type="scientific">Intoshia linei</name>
    <dbReference type="NCBI Taxonomy" id="1819745"/>
    <lineage>
        <taxon>Eukaryota</taxon>
        <taxon>Metazoa</taxon>
        <taxon>Spiralia</taxon>
        <taxon>Lophotrochozoa</taxon>
        <taxon>Mesozoa</taxon>
        <taxon>Orthonectida</taxon>
        <taxon>Rhopaluridae</taxon>
        <taxon>Intoshia</taxon>
    </lineage>
</organism>
<dbReference type="EMBL" id="LWCA01000037">
    <property type="protein sequence ID" value="OAF71622.1"/>
    <property type="molecule type" value="Genomic_DNA"/>
</dbReference>
<keyword evidence="4 10" id="KW-0479">Metal-binding</keyword>
<proteinExistence type="inferred from homology"/>
<dbReference type="Pfam" id="PF05995">
    <property type="entry name" value="CDO_I"/>
    <property type="match status" value="1"/>
</dbReference>
<evidence type="ECO:0000256" key="6">
    <source>
        <dbReference type="ARBA" id="ARBA00022964"/>
    </source>
</evidence>
<evidence type="ECO:0000256" key="7">
    <source>
        <dbReference type="ARBA" id="ARBA00023002"/>
    </source>
</evidence>
<feature type="binding site" evidence="10">
    <location>
        <position position="159"/>
    </location>
    <ligand>
        <name>Fe cation</name>
        <dbReference type="ChEBI" id="CHEBI:24875"/>
        <note>catalytic</note>
    </ligand>
</feature>
<evidence type="ECO:0000256" key="2">
    <source>
        <dbReference type="ARBA" id="ARBA00006622"/>
    </source>
</evidence>
<dbReference type="GO" id="GO:0019448">
    <property type="term" value="P:L-cysteine catabolic process"/>
    <property type="evidence" value="ECO:0007669"/>
    <property type="project" value="TreeGrafter"/>
</dbReference>
<keyword evidence="6 11" id="KW-0223">Dioxygenase</keyword>
<dbReference type="CDD" id="cd10548">
    <property type="entry name" value="cupin_CDO"/>
    <property type="match status" value="1"/>
</dbReference>
<evidence type="ECO:0000256" key="3">
    <source>
        <dbReference type="ARBA" id="ARBA00013133"/>
    </source>
</evidence>
<dbReference type="InterPro" id="IPR014710">
    <property type="entry name" value="RmlC-like_jellyroll"/>
</dbReference>
<evidence type="ECO:0000256" key="1">
    <source>
        <dbReference type="ARBA" id="ARBA00004759"/>
    </source>
</evidence>
<dbReference type="AlphaFoldDB" id="A0A177BDA2"/>
<keyword evidence="5 9" id="KW-0883">Thioether bond</keyword>
<sequence length="215" mass="24991">MISKARLNMQVMSMENLLINIKKAYSKDKVDVEYVKNILCEYQSDEKDWSQYCLFEKSCYTRNLIDSGNEKYNVMILCWDKSTESCIHSHSGAHCFVKVLQGEIEESIFGWPMEKQDMCIPSKQTEKNENFDPSKLKMLMNTKLCTNNIAYINDDIGIHSMKNASDDKYVTTLHIYSPPFQQCHTFDPVIGKCKLVSMNFNSMHRDLCNHNNQAH</sequence>